<name>A0A5E4MJW3_9HEMI</name>
<evidence type="ECO:0000313" key="2">
    <source>
        <dbReference type="Proteomes" id="UP000325440"/>
    </source>
</evidence>
<gene>
    <name evidence="1" type="ORF">CINCED_3A022937</name>
</gene>
<keyword evidence="2" id="KW-1185">Reference proteome</keyword>
<evidence type="ECO:0000313" key="1">
    <source>
        <dbReference type="EMBL" id="VVC31194.1"/>
    </source>
</evidence>
<accession>A0A5E4MJW3</accession>
<dbReference type="EMBL" id="CABPRJ010000628">
    <property type="protein sequence ID" value="VVC31194.1"/>
    <property type="molecule type" value="Genomic_DNA"/>
</dbReference>
<proteinExistence type="predicted"/>
<protein>
    <submittedName>
        <fullName evidence="1">Uncharacterized protein</fullName>
    </submittedName>
</protein>
<reference evidence="1 2" key="1">
    <citation type="submission" date="2019-08" db="EMBL/GenBank/DDBJ databases">
        <authorList>
            <person name="Alioto T."/>
            <person name="Alioto T."/>
            <person name="Gomez Garrido J."/>
        </authorList>
    </citation>
    <scope>NUCLEOTIDE SEQUENCE [LARGE SCALE GENOMIC DNA]</scope>
</reference>
<dbReference type="Proteomes" id="UP000325440">
    <property type="component" value="Unassembled WGS sequence"/>
</dbReference>
<organism evidence="1 2">
    <name type="scientific">Cinara cedri</name>
    <dbReference type="NCBI Taxonomy" id="506608"/>
    <lineage>
        <taxon>Eukaryota</taxon>
        <taxon>Metazoa</taxon>
        <taxon>Ecdysozoa</taxon>
        <taxon>Arthropoda</taxon>
        <taxon>Hexapoda</taxon>
        <taxon>Insecta</taxon>
        <taxon>Pterygota</taxon>
        <taxon>Neoptera</taxon>
        <taxon>Paraneoptera</taxon>
        <taxon>Hemiptera</taxon>
        <taxon>Sternorrhyncha</taxon>
        <taxon>Aphidomorpha</taxon>
        <taxon>Aphidoidea</taxon>
        <taxon>Aphididae</taxon>
        <taxon>Lachninae</taxon>
        <taxon>Cinara</taxon>
    </lineage>
</organism>
<sequence>MLPVKLFIMQHFRQNIERLIKYAFWRTAQNNITSIKHDIQKLNMLIPPLKVKRCLKV</sequence>
<dbReference type="AlphaFoldDB" id="A0A5E4MJW3"/>